<comment type="caution">
    <text evidence="1">The sequence shown here is derived from an EMBL/GenBank/DDBJ whole genome shotgun (WGS) entry which is preliminary data.</text>
</comment>
<protein>
    <submittedName>
        <fullName evidence="1">Uncharacterized protein</fullName>
    </submittedName>
</protein>
<reference evidence="1" key="1">
    <citation type="journal article" date="2020" name="J Insects Food Feed">
        <title>The yellow mealworm (Tenebrio molitor) genome: a resource for the emerging insects as food and feed industry.</title>
        <authorList>
            <person name="Eriksson T."/>
            <person name="Andere A."/>
            <person name="Kelstrup H."/>
            <person name="Emery V."/>
            <person name="Picard C."/>
        </authorList>
    </citation>
    <scope>NUCLEOTIDE SEQUENCE</scope>
    <source>
        <strain evidence="1">Stoneville</strain>
        <tissue evidence="1">Whole head</tissue>
    </source>
</reference>
<reference evidence="1" key="2">
    <citation type="submission" date="2021-08" db="EMBL/GenBank/DDBJ databases">
        <authorList>
            <person name="Eriksson T."/>
        </authorList>
    </citation>
    <scope>NUCLEOTIDE SEQUENCE</scope>
    <source>
        <strain evidence="1">Stoneville</strain>
        <tissue evidence="1">Whole head</tissue>
    </source>
</reference>
<organism evidence="1 2">
    <name type="scientific">Tenebrio molitor</name>
    <name type="common">Yellow mealworm beetle</name>
    <dbReference type="NCBI Taxonomy" id="7067"/>
    <lineage>
        <taxon>Eukaryota</taxon>
        <taxon>Metazoa</taxon>
        <taxon>Ecdysozoa</taxon>
        <taxon>Arthropoda</taxon>
        <taxon>Hexapoda</taxon>
        <taxon>Insecta</taxon>
        <taxon>Pterygota</taxon>
        <taxon>Neoptera</taxon>
        <taxon>Endopterygota</taxon>
        <taxon>Coleoptera</taxon>
        <taxon>Polyphaga</taxon>
        <taxon>Cucujiformia</taxon>
        <taxon>Tenebrionidae</taxon>
        <taxon>Tenebrio</taxon>
    </lineage>
</organism>
<proteinExistence type="predicted"/>
<gene>
    <name evidence="1" type="ORF">GEV33_010853</name>
</gene>
<evidence type="ECO:0000313" key="1">
    <source>
        <dbReference type="EMBL" id="KAH0811938.1"/>
    </source>
</evidence>
<sequence length="240" mass="26356">MQAATDSGKHQSSPAAGILSLLSWRHFFVRDLVCVKRARNALEGPKQLVRHVVQQSVPYKLALKVRAFNECLLYSQGEQKIIIVIVLGVIFAECGCITRVNETSKFGKESSDNAAISVLFVFWPRNYENLVAKNLRELGMFSRSIGPISALSHGFAKYGQESGFFADGSESGKGATLFIFPIGSDRWEIYCPTHPILTTSDLFPRLVIGILIILMCCMSKAAYFAPELAAAVRGVVLVGH</sequence>
<keyword evidence="2" id="KW-1185">Reference proteome</keyword>
<dbReference type="AlphaFoldDB" id="A0A8J6HDY3"/>
<evidence type="ECO:0000313" key="2">
    <source>
        <dbReference type="Proteomes" id="UP000719412"/>
    </source>
</evidence>
<dbReference type="Proteomes" id="UP000719412">
    <property type="component" value="Unassembled WGS sequence"/>
</dbReference>
<accession>A0A8J6HDY3</accession>
<dbReference type="EMBL" id="JABDTM020026441">
    <property type="protein sequence ID" value="KAH0811938.1"/>
    <property type="molecule type" value="Genomic_DNA"/>
</dbReference>
<name>A0A8J6HDY3_TENMO</name>